<feature type="domain" description="Thioredoxin" evidence="7">
    <location>
        <begin position="29"/>
        <end position="199"/>
    </location>
</feature>
<feature type="disulfide bond" description="Redox-active" evidence="4">
    <location>
        <begin position="69"/>
        <end position="73"/>
    </location>
</feature>
<feature type="chain" id="PRO_5035320504" description="Thioredoxin domain-containing protein" evidence="6">
    <location>
        <begin position="19"/>
        <end position="262"/>
    </location>
</feature>
<evidence type="ECO:0000313" key="8">
    <source>
        <dbReference type="EMBL" id="GHD05019.1"/>
    </source>
</evidence>
<evidence type="ECO:0000256" key="4">
    <source>
        <dbReference type="PIRSR" id="PIRSR603782-2"/>
    </source>
</evidence>
<name>A0A8J3DVI4_9HYPH</name>
<keyword evidence="3" id="KW-0479">Metal-binding</keyword>
<feature type="binding site" evidence="3">
    <location>
        <position position="73"/>
    </location>
    <ligand>
        <name>Cu cation</name>
        <dbReference type="ChEBI" id="CHEBI:23378"/>
    </ligand>
</feature>
<organism evidence="8 9">
    <name type="scientific">Tianweitania populi</name>
    <dbReference type="NCBI Taxonomy" id="1607949"/>
    <lineage>
        <taxon>Bacteria</taxon>
        <taxon>Pseudomonadati</taxon>
        <taxon>Pseudomonadota</taxon>
        <taxon>Alphaproteobacteria</taxon>
        <taxon>Hyphomicrobiales</taxon>
        <taxon>Phyllobacteriaceae</taxon>
        <taxon>Tianweitania</taxon>
    </lineage>
</organism>
<sequence length="262" mass="28000">MKMLALLLLLIAASPAWAYDPFAETGIDNRSGTQIPDDAPFVDQAGRTVTLAELGAGKPLILIPVLHDCPNICGVTLEGVAQAIKAQGFRPGRDFTLVAFGIDPRENRQAAARSLAEWSKAFPELAATGGVYGLTGSEADIHAVTEALGYRYSFNPDVNQYAHLAATAVLTADGKLSRWLYGLAPSPTDLRLALTEAGQGKIGDWTDAVRLLCYHYDPVTGRYGTLIWSMLRIGGSGMVVALAGFIGIAVLRERRRQTDGGQ</sequence>
<evidence type="ECO:0000259" key="7">
    <source>
        <dbReference type="PROSITE" id="PS51352"/>
    </source>
</evidence>
<accession>A0A8J3DVI4</accession>
<dbReference type="InterPro" id="IPR013766">
    <property type="entry name" value="Thioredoxin_domain"/>
</dbReference>
<dbReference type="InterPro" id="IPR003782">
    <property type="entry name" value="SCO1/SenC"/>
</dbReference>
<gene>
    <name evidence="8" type="ORF">GCM10016234_00390</name>
</gene>
<dbReference type="RefSeq" id="WP_189500746.1">
    <property type="nucleotide sequence ID" value="NZ_BMZQ01000001.1"/>
</dbReference>
<keyword evidence="5" id="KW-0472">Membrane</keyword>
<feature type="signal peptide" evidence="6">
    <location>
        <begin position="1"/>
        <end position="18"/>
    </location>
</feature>
<keyword evidence="9" id="KW-1185">Reference proteome</keyword>
<feature type="binding site" evidence="3">
    <location>
        <position position="163"/>
    </location>
    <ligand>
        <name>Cu cation</name>
        <dbReference type="ChEBI" id="CHEBI:23378"/>
    </ligand>
</feature>
<dbReference type="Gene3D" id="3.40.30.10">
    <property type="entry name" value="Glutaredoxin"/>
    <property type="match status" value="1"/>
</dbReference>
<reference evidence="8" key="1">
    <citation type="journal article" date="2014" name="Int. J. Syst. Evol. Microbiol.">
        <title>Complete genome sequence of Corynebacterium casei LMG S-19264T (=DSM 44701T), isolated from a smear-ripened cheese.</title>
        <authorList>
            <consortium name="US DOE Joint Genome Institute (JGI-PGF)"/>
            <person name="Walter F."/>
            <person name="Albersmeier A."/>
            <person name="Kalinowski J."/>
            <person name="Ruckert C."/>
        </authorList>
    </citation>
    <scope>NUCLEOTIDE SEQUENCE</scope>
    <source>
        <strain evidence="8">KCTC 42249</strain>
    </source>
</reference>
<dbReference type="AlphaFoldDB" id="A0A8J3DVI4"/>
<dbReference type="CDD" id="cd02968">
    <property type="entry name" value="SCO"/>
    <property type="match status" value="1"/>
</dbReference>
<evidence type="ECO:0000313" key="9">
    <source>
        <dbReference type="Proteomes" id="UP000630142"/>
    </source>
</evidence>
<evidence type="ECO:0000256" key="1">
    <source>
        <dbReference type="ARBA" id="ARBA00010996"/>
    </source>
</evidence>
<feature type="transmembrane region" description="Helical" evidence="5">
    <location>
        <begin position="226"/>
        <end position="251"/>
    </location>
</feature>
<dbReference type="Pfam" id="PF02630">
    <property type="entry name" value="SCO1-SenC"/>
    <property type="match status" value="1"/>
</dbReference>
<keyword evidence="4" id="KW-1015">Disulfide bond</keyword>
<dbReference type="SUPFAM" id="SSF52833">
    <property type="entry name" value="Thioredoxin-like"/>
    <property type="match status" value="1"/>
</dbReference>
<dbReference type="Proteomes" id="UP000630142">
    <property type="component" value="Unassembled WGS sequence"/>
</dbReference>
<comment type="similarity">
    <text evidence="1">Belongs to the SCO1/2 family.</text>
</comment>
<keyword evidence="2 3" id="KW-0186">Copper</keyword>
<keyword evidence="5" id="KW-0812">Transmembrane</keyword>
<feature type="binding site" evidence="3">
    <location>
        <position position="69"/>
    </location>
    <ligand>
        <name>Cu cation</name>
        <dbReference type="ChEBI" id="CHEBI:23378"/>
    </ligand>
</feature>
<evidence type="ECO:0000256" key="3">
    <source>
        <dbReference type="PIRSR" id="PIRSR603782-1"/>
    </source>
</evidence>
<protein>
    <recommendedName>
        <fullName evidence="7">Thioredoxin domain-containing protein</fullName>
    </recommendedName>
</protein>
<dbReference type="PROSITE" id="PS51352">
    <property type="entry name" value="THIOREDOXIN_2"/>
    <property type="match status" value="1"/>
</dbReference>
<keyword evidence="5" id="KW-1133">Transmembrane helix</keyword>
<comment type="caution">
    <text evidence="8">The sequence shown here is derived from an EMBL/GenBank/DDBJ whole genome shotgun (WGS) entry which is preliminary data.</text>
</comment>
<dbReference type="EMBL" id="BMZQ01000001">
    <property type="protein sequence ID" value="GHD05019.1"/>
    <property type="molecule type" value="Genomic_DNA"/>
</dbReference>
<evidence type="ECO:0000256" key="2">
    <source>
        <dbReference type="ARBA" id="ARBA00023008"/>
    </source>
</evidence>
<evidence type="ECO:0000256" key="5">
    <source>
        <dbReference type="SAM" id="Phobius"/>
    </source>
</evidence>
<proteinExistence type="inferred from homology"/>
<dbReference type="GO" id="GO:0046872">
    <property type="term" value="F:metal ion binding"/>
    <property type="evidence" value="ECO:0007669"/>
    <property type="project" value="UniProtKB-KW"/>
</dbReference>
<keyword evidence="6" id="KW-0732">Signal</keyword>
<reference evidence="8" key="2">
    <citation type="submission" date="2020-09" db="EMBL/GenBank/DDBJ databases">
        <authorList>
            <person name="Sun Q."/>
            <person name="Kim S."/>
        </authorList>
    </citation>
    <scope>NUCLEOTIDE SEQUENCE</scope>
    <source>
        <strain evidence="8">KCTC 42249</strain>
    </source>
</reference>
<dbReference type="InterPro" id="IPR036249">
    <property type="entry name" value="Thioredoxin-like_sf"/>
</dbReference>
<evidence type="ECO:0000256" key="6">
    <source>
        <dbReference type="SAM" id="SignalP"/>
    </source>
</evidence>